<proteinExistence type="inferred from homology"/>
<dbReference type="GO" id="GO:0046452">
    <property type="term" value="P:dihydrofolate metabolic process"/>
    <property type="evidence" value="ECO:0007669"/>
    <property type="project" value="TreeGrafter"/>
</dbReference>
<feature type="domain" description="DHFR" evidence="8">
    <location>
        <begin position="1"/>
        <end position="123"/>
    </location>
</feature>
<evidence type="ECO:0000259" key="8">
    <source>
        <dbReference type="PROSITE" id="PS51330"/>
    </source>
</evidence>
<evidence type="ECO:0000256" key="4">
    <source>
        <dbReference type="ARBA" id="ARBA00022563"/>
    </source>
</evidence>
<evidence type="ECO:0000256" key="1">
    <source>
        <dbReference type="ARBA" id="ARBA00004903"/>
    </source>
</evidence>
<keyword evidence="10" id="KW-1185">Reference proteome</keyword>
<keyword evidence="5" id="KW-0521">NADP</keyword>
<dbReference type="PROSITE" id="PS51330">
    <property type="entry name" value="DHFR_2"/>
    <property type="match status" value="1"/>
</dbReference>
<evidence type="ECO:0000256" key="6">
    <source>
        <dbReference type="ARBA" id="ARBA00023002"/>
    </source>
</evidence>
<dbReference type="InterPro" id="IPR017925">
    <property type="entry name" value="DHFR_CS"/>
</dbReference>
<dbReference type="SUPFAM" id="SSF53597">
    <property type="entry name" value="Dihydrofolate reductase-like"/>
    <property type="match status" value="1"/>
</dbReference>
<evidence type="ECO:0000256" key="7">
    <source>
        <dbReference type="RuleBase" id="RU004474"/>
    </source>
</evidence>
<evidence type="ECO:0000313" key="9">
    <source>
        <dbReference type="EMBL" id="RKO94270.1"/>
    </source>
</evidence>
<dbReference type="Gene3D" id="3.40.430.10">
    <property type="entry name" value="Dihydrofolate Reductase, subunit A"/>
    <property type="match status" value="1"/>
</dbReference>
<organism evidence="9 10">
    <name type="scientific">Blyttiomyces helicus</name>
    <dbReference type="NCBI Taxonomy" id="388810"/>
    <lineage>
        <taxon>Eukaryota</taxon>
        <taxon>Fungi</taxon>
        <taxon>Fungi incertae sedis</taxon>
        <taxon>Chytridiomycota</taxon>
        <taxon>Chytridiomycota incertae sedis</taxon>
        <taxon>Chytridiomycetes</taxon>
        <taxon>Chytridiomycetes incertae sedis</taxon>
        <taxon>Blyttiomyces</taxon>
    </lineage>
</organism>
<dbReference type="GO" id="GO:0006730">
    <property type="term" value="P:one-carbon metabolic process"/>
    <property type="evidence" value="ECO:0007669"/>
    <property type="project" value="UniProtKB-KW"/>
</dbReference>
<dbReference type="Proteomes" id="UP000269721">
    <property type="component" value="Unassembled WGS sequence"/>
</dbReference>
<dbReference type="CDD" id="cd00209">
    <property type="entry name" value="DHFR"/>
    <property type="match status" value="1"/>
</dbReference>
<dbReference type="UniPathway" id="UPA00077">
    <property type="reaction ID" value="UER00158"/>
</dbReference>
<dbReference type="InterPro" id="IPR024072">
    <property type="entry name" value="DHFR-like_dom_sf"/>
</dbReference>
<evidence type="ECO:0000313" key="10">
    <source>
        <dbReference type="Proteomes" id="UP000269721"/>
    </source>
</evidence>
<dbReference type="OrthoDB" id="414698at2759"/>
<evidence type="ECO:0000256" key="5">
    <source>
        <dbReference type="ARBA" id="ARBA00022857"/>
    </source>
</evidence>
<keyword evidence="4" id="KW-0554">One-carbon metabolism</keyword>
<evidence type="ECO:0000256" key="3">
    <source>
        <dbReference type="ARBA" id="ARBA00018886"/>
    </source>
</evidence>
<dbReference type="EMBL" id="KZ993951">
    <property type="protein sequence ID" value="RKO94270.1"/>
    <property type="molecule type" value="Genomic_DNA"/>
</dbReference>
<dbReference type="InterPro" id="IPR001796">
    <property type="entry name" value="DHFR_dom"/>
</dbReference>
<dbReference type="GO" id="GO:0046654">
    <property type="term" value="P:tetrahydrofolate biosynthetic process"/>
    <property type="evidence" value="ECO:0007669"/>
    <property type="project" value="UniProtKB-UniPathway"/>
</dbReference>
<dbReference type="PANTHER" id="PTHR48069">
    <property type="entry name" value="DIHYDROFOLATE REDUCTASE"/>
    <property type="match status" value="1"/>
</dbReference>
<dbReference type="EC" id="1.5.1.3" evidence="2"/>
<dbReference type="GO" id="GO:0050661">
    <property type="term" value="F:NADP binding"/>
    <property type="evidence" value="ECO:0007669"/>
    <property type="project" value="InterPro"/>
</dbReference>
<dbReference type="GO" id="GO:0005739">
    <property type="term" value="C:mitochondrion"/>
    <property type="evidence" value="ECO:0007669"/>
    <property type="project" value="TreeGrafter"/>
</dbReference>
<keyword evidence="6" id="KW-0560">Oxidoreductase</keyword>
<dbReference type="Pfam" id="PF00186">
    <property type="entry name" value="DHFR_1"/>
    <property type="match status" value="1"/>
</dbReference>
<name>A0A4P9WSI9_9FUNG</name>
<accession>A0A4P9WSI9</accession>
<reference evidence="10" key="1">
    <citation type="journal article" date="2018" name="Nat. Microbiol.">
        <title>Leveraging single-cell genomics to expand the fungal tree of life.</title>
        <authorList>
            <person name="Ahrendt S.R."/>
            <person name="Quandt C.A."/>
            <person name="Ciobanu D."/>
            <person name="Clum A."/>
            <person name="Salamov A."/>
            <person name="Andreopoulos B."/>
            <person name="Cheng J.F."/>
            <person name="Woyke T."/>
            <person name="Pelin A."/>
            <person name="Henrissat B."/>
            <person name="Reynolds N.K."/>
            <person name="Benny G.L."/>
            <person name="Smith M.E."/>
            <person name="James T.Y."/>
            <person name="Grigoriev I.V."/>
        </authorList>
    </citation>
    <scope>NUCLEOTIDE SEQUENCE [LARGE SCALE GENOMIC DNA]</scope>
</reference>
<comment type="pathway">
    <text evidence="1">Cofactor biosynthesis; tetrahydrofolate biosynthesis; 5,6,7,8-tetrahydrofolate from 7,8-dihydrofolate: step 1/1.</text>
</comment>
<dbReference type="PANTHER" id="PTHR48069:SF3">
    <property type="entry name" value="DIHYDROFOLATE REDUCTASE"/>
    <property type="match status" value="1"/>
</dbReference>
<dbReference type="AlphaFoldDB" id="A0A4P9WSI9"/>
<gene>
    <name evidence="9" type="ORF">BDK51DRAFT_19530</name>
</gene>
<sequence>MSIIVCVEQRYGIGKNGKIPWNIPTDMKYFRKVTIGSGHNVVIMGRKTWESLSKRPLQGRINIILSKNSDLEDHLQSFDNVHHVRSKLDCLNMISAMVGVEDVFVIGGAEVFNEFDENCDKLF</sequence>
<evidence type="ECO:0000256" key="2">
    <source>
        <dbReference type="ARBA" id="ARBA00012856"/>
    </source>
</evidence>
<dbReference type="GO" id="GO:0004146">
    <property type="term" value="F:dihydrofolate reductase activity"/>
    <property type="evidence" value="ECO:0007669"/>
    <property type="project" value="UniProtKB-EC"/>
</dbReference>
<dbReference type="InterPro" id="IPR012259">
    <property type="entry name" value="DHFR"/>
</dbReference>
<dbReference type="PROSITE" id="PS00075">
    <property type="entry name" value="DHFR_1"/>
    <property type="match status" value="1"/>
</dbReference>
<comment type="similarity">
    <text evidence="7">Belongs to the dihydrofolate reductase family.</text>
</comment>
<dbReference type="GO" id="GO:0046655">
    <property type="term" value="P:folic acid metabolic process"/>
    <property type="evidence" value="ECO:0007669"/>
    <property type="project" value="TreeGrafter"/>
</dbReference>
<dbReference type="PRINTS" id="PR00070">
    <property type="entry name" value="DHFR"/>
</dbReference>
<protein>
    <recommendedName>
        <fullName evidence="3">Dihydrofolate reductase</fullName>
        <ecNumber evidence="2">1.5.1.3</ecNumber>
    </recommendedName>
</protein>